<dbReference type="InterPro" id="IPR051330">
    <property type="entry name" value="Phosphatase_reg/MetRdx"/>
</dbReference>
<dbReference type="GO" id="GO:0031929">
    <property type="term" value="P:TOR signaling"/>
    <property type="evidence" value="ECO:0007669"/>
    <property type="project" value="TreeGrafter"/>
</dbReference>
<reference evidence="3" key="1">
    <citation type="submission" date="2019-08" db="EMBL/GenBank/DDBJ databases">
        <title>The improved chromosome-level genome for the pearl oyster Pinctada fucata martensii using PacBio sequencing and Hi-C.</title>
        <authorList>
            <person name="Zheng Z."/>
        </authorList>
    </citation>
    <scope>NUCLEOTIDE SEQUENCE</scope>
    <source>
        <strain evidence="3">ZZ-2019</strain>
        <tissue evidence="3">Adductor muscle</tissue>
    </source>
</reference>
<keyword evidence="4" id="KW-1185">Reference proteome</keyword>
<comment type="similarity">
    <text evidence="1">Belongs to the TIP41 family.</text>
</comment>
<dbReference type="AlphaFoldDB" id="A0AA88Y5M5"/>
<proteinExistence type="inferred from homology"/>
<dbReference type="GO" id="GO:0005829">
    <property type="term" value="C:cytosol"/>
    <property type="evidence" value="ECO:0007669"/>
    <property type="project" value="TreeGrafter"/>
</dbReference>
<accession>A0AA88Y5M5</accession>
<dbReference type="InterPro" id="IPR007303">
    <property type="entry name" value="TIP41-like"/>
</dbReference>
<gene>
    <name evidence="3" type="ORF">FSP39_016204</name>
</gene>
<dbReference type="PANTHER" id="PTHR21021">
    <property type="entry name" value="GAF/PUTATIVE CYTOSKELETAL PROTEIN"/>
    <property type="match status" value="1"/>
</dbReference>
<protein>
    <recommendedName>
        <fullName evidence="2">TIP41-like protein</fullName>
    </recommendedName>
</protein>
<dbReference type="PANTHER" id="PTHR21021:SF16">
    <property type="entry name" value="TIP41-LIKE PROTEIN"/>
    <property type="match status" value="1"/>
</dbReference>
<organism evidence="3 4">
    <name type="scientific">Pinctada imbricata</name>
    <name type="common">Atlantic pearl-oyster</name>
    <name type="synonym">Pinctada martensii</name>
    <dbReference type="NCBI Taxonomy" id="66713"/>
    <lineage>
        <taxon>Eukaryota</taxon>
        <taxon>Metazoa</taxon>
        <taxon>Spiralia</taxon>
        <taxon>Lophotrochozoa</taxon>
        <taxon>Mollusca</taxon>
        <taxon>Bivalvia</taxon>
        <taxon>Autobranchia</taxon>
        <taxon>Pteriomorphia</taxon>
        <taxon>Pterioida</taxon>
        <taxon>Pterioidea</taxon>
        <taxon>Pteriidae</taxon>
        <taxon>Pinctada</taxon>
    </lineage>
</organism>
<dbReference type="Pfam" id="PF04176">
    <property type="entry name" value="TIP41"/>
    <property type="match status" value="1"/>
</dbReference>
<dbReference type="EMBL" id="VSWD01000007">
    <property type="protein sequence ID" value="KAK3098111.1"/>
    <property type="molecule type" value="Genomic_DNA"/>
</dbReference>
<evidence type="ECO:0000313" key="4">
    <source>
        <dbReference type="Proteomes" id="UP001186944"/>
    </source>
</evidence>
<name>A0AA88Y5M5_PINIB</name>
<evidence type="ECO:0000256" key="2">
    <source>
        <dbReference type="ARBA" id="ARBA00018951"/>
    </source>
</evidence>
<comment type="caution">
    <text evidence="3">The sequence shown here is derived from an EMBL/GenBank/DDBJ whole genome shotgun (WGS) entry which is preliminary data.</text>
</comment>
<sequence>MMGGDGNESKSRKQTERFQFGPWLLCATKSHILKSEGQDRENFEAQLELPQFPEMIFADNILRIEHNSGFGLEFSALDALKLVDAHTDPLKVAVSQEWKEARSDCEHINDVIKPFDWSYTTDYKGTLLGKPGAQLQVIPTEERIDIEKLKVREKIMFYEDLLLFEDELADNGTSMLSVKIRVMPTSFFILMRFFLRVDNVLVRVNDTRIYHEASKDYILREYTSRDDSVKDIKAPSHLLREPNEIVNHLSVRTEICEKLQFPKDSVESSSDNVQDSTKT</sequence>
<evidence type="ECO:0000313" key="3">
    <source>
        <dbReference type="EMBL" id="KAK3098111.1"/>
    </source>
</evidence>
<evidence type="ECO:0000256" key="1">
    <source>
        <dbReference type="ARBA" id="ARBA00006658"/>
    </source>
</evidence>
<dbReference type="Proteomes" id="UP001186944">
    <property type="component" value="Unassembled WGS sequence"/>
</dbReference>